<dbReference type="InterPro" id="IPR010255">
    <property type="entry name" value="Haem_peroxidase_sf"/>
</dbReference>
<dbReference type="PANTHER" id="PTHR11475">
    <property type="entry name" value="OXIDASE/PEROXIDASE"/>
    <property type="match status" value="1"/>
</dbReference>
<gene>
    <name evidence="6" type="ORF">BDV25DRAFT_136991</name>
</gene>
<dbReference type="GO" id="GO:0020037">
    <property type="term" value="F:heme binding"/>
    <property type="evidence" value="ECO:0007669"/>
    <property type="project" value="InterPro"/>
</dbReference>
<name>A0A5N6U4P8_ASPAV</name>
<evidence type="ECO:0000256" key="5">
    <source>
        <dbReference type="SAM" id="Phobius"/>
    </source>
</evidence>
<sequence length="779" mass="88693">MADNFYGVKPSQSHLIHDATRAEDNIEVRYHTPVRNITEIEKVFEDLELPPLEDMKHSAPQCSSMIPSLPSWEAEELFKNLGYSLDPNCTANKSKWWYRTYDGSCNWLKLGDSNEGQIGMAKSRDFQQYSYADGISEPRKGPNPRAVSNTFFKREKKIYYEHTPLLLGLIEFIVHDSTYSMDSSDEIIEATMPDDEEVFDKNVTFKVPRTKAVAGTGDSASNPREKVNMASAWLEISSLYGSTEEVGRALRSFQGGKLLTQELETGGASRPASYLPFNNMNVPMRGVPNRDPTALFAGGDPRTNEDWLLLGVHTLILREHNRLCDILAKQHPEYDDEQLYQTVRLLMSAKYTLIANAYQTCYWNDGMPWPRDDGFPLYRQMYGKSVFEINPMITYPWPLVTKGEKPMVVSTEMAVVYRFHDLIINQLPIKDASNTTLWNQSVFETGFNAQGFIDTGLENILRGMVNTHIPNFKSGVDEVFRSSNKYRAAPFDVATWSIVHEREQGLPTYNTYFRAYNLQDPKVIVKVPRTFEEFSSDPDKVAKLKSLYNSPDDVDLVVGVQLDEACFPGTTVPRSALIISLFSLFGMAHSDRFSIGFAVTRCLLIDKPWNCHPSNALEDILWKPRPTDKYPNMRWLDSFWLNELDFPNHDSNLLWRLVTENSEIDCLQRDPLFPADPKTNPVLCSLPSTPRWKIASTALLLAFEIALLYVKVYWMEILGMITVAMLPLFIRLIKRRLHWKLINAPPVSWGLQLVGKALTFQNDSKVDLLEGSIDSGIAS</sequence>
<evidence type="ECO:0000256" key="2">
    <source>
        <dbReference type="ARBA" id="ARBA00022525"/>
    </source>
</evidence>
<dbReference type="InterPro" id="IPR037120">
    <property type="entry name" value="Haem_peroxidase_sf_animal"/>
</dbReference>
<feature type="binding site" description="axial binding residue" evidence="4">
    <location>
        <position position="420"/>
    </location>
    <ligand>
        <name>heme b</name>
        <dbReference type="ChEBI" id="CHEBI:60344"/>
    </ligand>
    <ligandPart>
        <name>Fe</name>
        <dbReference type="ChEBI" id="CHEBI:18248"/>
    </ligandPart>
</feature>
<keyword evidence="6" id="KW-0575">Peroxidase</keyword>
<keyword evidence="5" id="KW-0812">Transmembrane</keyword>
<dbReference type="Gene3D" id="1.10.640.10">
    <property type="entry name" value="Haem peroxidase domain superfamily, animal type"/>
    <property type="match status" value="1"/>
</dbReference>
<protein>
    <submittedName>
        <fullName evidence="6">Heme peroxidase</fullName>
    </submittedName>
</protein>
<dbReference type="InterPro" id="IPR019791">
    <property type="entry name" value="Haem_peroxidase_animal"/>
</dbReference>
<evidence type="ECO:0000313" key="7">
    <source>
        <dbReference type="Proteomes" id="UP000325780"/>
    </source>
</evidence>
<organism evidence="6 7">
    <name type="scientific">Aspergillus avenaceus</name>
    <dbReference type="NCBI Taxonomy" id="36643"/>
    <lineage>
        <taxon>Eukaryota</taxon>
        <taxon>Fungi</taxon>
        <taxon>Dikarya</taxon>
        <taxon>Ascomycota</taxon>
        <taxon>Pezizomycotina</taxon>
        <taxon>Eurotiomycetes</taxon>
        <taxon>Eurotiomycetidae</taxon>
        <taxon>Eurotiales</taxon>
        <taxon>Aspergillaceae</taxon>
        <taxon>Aspergillus</taxon>
        <taxon>Aspergillus subgen. Circumdati</taxon>
    </lineage>
</organism>
<dbReference type="PANTHER" id="PTHR11475:SF4">
    <property type="entry name" value="CHORION PEROXIDASE"/>
    <property type="match status" value="1"/>
</dbReference>
<dbReference type="GO" id="GO:0004601">
    <property type="term" value="F:peroxidase activity"/>
    <property type="evidence" value="ECO:0007669"/>
    <property type="project" value="UniProtKB-KW"/>
</dbReference>
<dbReference type="OrthoDB" id="4537924at2759"/>
<dbReference type="Pfam" id="PF03098">
    <property type="entry name" value="An_peroxidase"/>
    <property type="match status" value="1"/>
</dbReference>
<evidence type="ECO:0000313" key="6">
    <source>
        <dbReference type="EMBL" id="KAE8153389.1"/>
    </source>
</evidence>
<dbReference type="CDD" id="cd05396">
    <property type="entry name" value="An_peroxidase_like"/>
    <property type="match status" value="1"/>
</dbReference>
<keyword evidence="3" id="KW-0325">Glycoprotein</keyword>
<keyword evidence="6" id="KW-0560">Oxidoreductase</keyword>
<keyword evidence="4" id="KW-0408">Iron</keyword>
<reference evidence="6 7" key="1">
    <citation type="submission" date="2019-04" db="EMBL/GenBank/DDBJ databases">
        <title>Friends and foes A comparative genomics study of 23 Aspergillus species from section Flavi.</title>
        <authorList>
            <consortium name="DOE Joint Genome Institute"/>
            <person name="Kjaerbolling I."/>
            <person name="Vesth T."/>
            <person name="Frisvad J.C."/>
            <person name="Nybo J.L."/>
            <person name="Theobald S."/>
            <person name="Kildgaard S."/>
            <person name="Isbrandt T."/>
            <person name="Kuo A."/>
            <person name="Sato A."/>
            <person name="Lyhne E.K."/>
            <person name="Kogle M.E."/>
            <person name="Wiebenga A."/>
            <person name="Kun R.S."/>
            <person name="Lubbers R.J."/>
            <person name="Makela M.R."/>
            <person name="Barry K."/>
            <person name="Chovatia M."/>
            <person name="Clum A."/>
            <person name="Daum C."/>
            <person name="Haridas S."/>
            <person name="He G."/>
            <person name="LaButti K."/>
            <person name="Lipzen A."/>
            <person name="Mondo S."/>
            <person name="Riley R."/>
            <person name="Salamov A."/>
            <person name="Simmons B.A."/>
            <person name="Magnuson J.K."/>
            <person name="Henrissat B."/>
            <person name="Mortensen U.H."/>
            <person name="Larsen T.O."/>
            <person name="Devries R.P."/>
            <person name="Grigoriev I.V."/>
            <person name="Machida M."/>
            <person name="Baker S.E."/>
            <person name="Andersen M.R."/>
        </authorList>
    </citation>
    <scope>NUCLEOTIDE SEQUENCE [LARGE SCALE GENOMIC DNA]</scope>
    <source>
        <strain evidence="6 7">IBT 18842</strain>
    </source>
</reference>
<comment type="subcellular location">
    <subcellularLocation>
        <location evidence="1">Secreted</location>
    </subcellularLocation>
</comment>
<keyword evidence="5" id="KW-0472">Membrane</keyword>
<dbReference type="PROSITE" id="PS50292">
    <property type="entry name" value="PEROXIDASE_3"/>
    <property type="match status" value="1"/>
</dbReference>
<dbReference type="PRINTS" id="PR00457">
    <property type="entry name" value="ANPEROXIDASE"/>
</dbReference>
<keyword evidence="2" id="KW-0964">Secreted</keyword>
<dbReference type="SUPFAM" id="SSF48113">
    <property type="entry name" value="Heme-dependent peroxidases"/>
    <property type="match status" value="1"/>
</dbReference>
<dbReference type="GO" id="GO:0006979">
    <property type="term" value="P:response to oxidative stress"/>
    <property type="evidence" value="ECO:0007669"/>
    <property type="project" value="InterPro"/>
</dbReference>
<evidence type="ECO:0000256" key="3">
    <source>
        <dbReference type="ARBA" id="ARBA00023180"/>
    </source>
</evidence>
<dbReference type="EMBL" id="ML742040">
    <property type="protein sequence ID" value="KAE8153389.1"/>
    <property type="molecule type" value="Genomic_DNA"/>
</dbReference>
<accession>A0A5N6U4P8</accession>
<dbReference type="AlphaFoldDB" id="A0A5N6U4P8"/>
<feature type="transmembrane region" description="Helical" evidence="5">
    <location>
        <begin position="712"/>
        <end position="733"/>
    </location>
</feature>
<keyword evidence="5" id="KW-1133">Transmembrane helix</keyword>
<evidence type="ECO:0000256" key="4">
    <source>
        <dbReference type="PIRSR" id="PIRSR619791-2"/>
    </source>
</evidence>
<proteinExistence type="predicted"/>
<keyword evidence="4" id="KW-0479">Metal-binding</keyword>
<evidence type="ECO:0000256" key="1">
    <source>
        <dbReference type="ARBA" id="ARBA00004613"/>
    </source>
</evidence>
<keyword evidence="4" id="KW-0349">Heme</keyword>
<dbReference type="Proteomes" id="UP000325780">
    <property type="component" value="Unassembled WGS sequence"/>
</dbReference>
<dbReference type="GO" id="GO:0046872">
    <property type="term" value="F:metal ion binding"/>
    <property type="evidence" value="ECO:0007669"/>
    <property type="project" value="UniProtKB-KW"/>
</dbReference>
<keyword evidence="7" id="KW-1185">Reference proteome</keyword>